<dbReference type="Proteomes" id="UP001162501">
    <property type="component" value="Unassembled WGS sequence"/>
</dbReference>
<name>A0ACB1KG54_RANTA</name>
<dbReference type="EMBL" id="CATOBB020000761">
    <property type="protein sequence ID" value="CAM9184945.1"/>
    <property type="molecule type" value="Genomic_DNA"/>
</dbReference>
<feature type="non-terminal residue" evidence="1">
    <location>
        <position position="165"/>
    </location>
</feature>
<comment type="caution">
    <text evidence="1">The sequence shown here is derived from an EMBL/GenBank/DDBJ whole genome shotgun (WGS) entry which is preliminary data.</text>
</comment>
<evidence type="ECO:0000313" key="2">
    <source>
        <dbReference type="Proteomes" id="UP001162501"/>
    </source>
</evidence>
<gene>
    <name evidence="1" type="ORF">MRATA1EN22A_LOCUS29566</name>
</gene>
<proteinExistence type="predicted"/>
<organism evidence="1 2">
    <name type="scientific">Rangifer tarandus platyrhynchus</name>
    <name type="common">Svalbard reindeer</name>
    <dbReference type="NCBI Taxonomy" id="3082113"/>
    <lineage>
        <taxon>Eukaryota</taxon>
        <taxon>Metazoa</taxon>
        <taxon>Chordata</taxon>
        <taxon>Craniata</taxon>
        <taxon>Vertebrata</taxon>
        <taxon>Euteleostomi</taxon>
        <taxon>Mammalia</taxon>
        <taxon>Eutheria</taxon>
        <taxon>Laurasiatheria</taxon>
        <taxon>Artiodactyla</taxon>
        <taxon>Ruminantia</taxon>
        <taxon>Pecora</taxon>
        <taxon>Cervidae</taxon>
        <taxon>Odocoileinae</taxon>
        <taxon>Rangifer</taxon>
    </lineage>
</organism>
<sequence length="165" mass="18811">MAKYESCSGRLEGKDDLQELILKTEAVVDDILKPQMEQMQKRQEKVFEELIDVQMLADHIDLLELQQEERLREHRRQVQQLQELHVLQAGLAGHTPAGSSAAPVAHSKKENRLDSCTPVPVEALVNVGSHVYLKVMGWDVYADVRCRKYDYWSVKCSGVKAQIQV</sequence>
<protein>
    <submittedName>
        <fullName evidence="1">Uncharacterized protein</fullName>
    </submittedName>
</protein>
<evidence type="ECO:0000313" key="1">
    <source>
        <dbReference type="EMBL" id="CAM9184945.1"/>
    </source>
</evidence>
<reference evidence="1" key="1">
    <citation type="submission" date="2025-03" db="EMBL/GenBank/DDBJ databases">
        <authorList>
            <consortium name="ELIXIR-Norway"/>
            <consortium name="Elixir Norway"/>
        </authorList>
    </citation>
    <scope>NUCLEOTIDE SEQUENCE</scope>
</reference>
<accession>A0ACB1KG54</accession>